<name>A0A2A6BV59_PRIPA</name>
<evidence type="ECO:0000256" key="5">
    <source>
        <dbReference type="ARBA" id="ARBA00023163"/>
    </source>
</evidence>
<keyword evidence="3" id="KW-0805">Transcription regulation</keyword>
<organism evidence="7 8">
    <name type="scientific">Pristionchus pacificus</name>
    <name type="common">Parasitic nematode worm</name>
    <dbReference type="NCBI Taxonomy" id="54126"/>
    <lineage>
        <taxon>Eukaryota</taxon>
        <taxon>Metazoa</taxon>
        <taxon>Ecdysozoa</taxon>
        <taxon>Nematoda</taxon>
        <taxon>Chromadorea</taxon>
        <taxon>Rhabditida</taxon>
        <taxon>Rhabditina</taxon>
        <taxon>Diplogasteromorpha</taxon>
        <taxon>Diplogasteroidea</taxon>
        <taxon>Neodiplogasteridae</taxon>
        <taxon>Pristionchus</taxon>
    </lineage>
</organism>
<reference evidence="7" key="2">
    <citation type="submission" date="2022-06" db="UniProtKB">
        <authorList>
            <consortium name="EnsemblMetazoa"/>
        </authorList>
    </citation>
    <scope>IDENTIFICATION</scope>
    <source>
        <strain evidence="7">PS312</strain>
    </source>
</reference>
<dbReference type="InterPro" id="IPR004979">
    <property type="entry name" value="TF_AP2"/>
</dbReference>
<keyword evidence="5" id="KW-0804">Transcription</keyword>
<dbReference type="GO" id="GO:0045944">
    <property type="term" value="P:positive regulation of transcription by RNA polymerase II"/>
    <property type="evidence" value="ECO:0000318"/>
    <property type="project" value="GO_Central"/>
</dbReference>
<dbReference type="GO" id="GO:0000977">
    <property type="term" value="F:RNA polymerase II transcription regulatory region sequence-specific DNA binding"/>
    <property type="evidence" value="ECO:0000318"/>
    <property type="project" value="GO_Central"/>
</dbReference>
<dbReference type="GO" id="GO:0042127">
    <property type="term" value="P:regulation of cell population proliferation"/>
    <property type="evidence" value="ECO:0000318"/>
    <property type="project" value="GO_Central"/>
</dbReference>
<accession>A0A2A6BV59</accession>
<dbReference type="PANTHER" id="PTHR10812">
    <property type="entry name" value="TRANSCRIPTION FACTOR AP-2"/>
    <property type="match status" value="1"/>
</dbReference>
<sequence>MCEIFTLIGSEENCSPTVIVVPSEPFEGRTIDEMSKVVYFQQSHIANEEDWKKKRHTAPVSQSRIMRTRRNCSLIGPTEPDRPTILDCPSPTRPLTLNIEYPSLLADLPQPTNRALACTNRYSTMDNYYPAFFMNLPMPDYGTDAPYEPWYTPEGYALVENQQQQPLLMAEQETEYQELQPMLQPLQHWHLQQLDMEQQFPSASPAYFHETDVYTPPASSDFLANPYAMNTSEPVEMEMKPVITKTRGRKRKVAEVLSDEEDELENCVNIDQPASASTEKGKVFCNIVGRLCVIGSLIHYDVTTDEIKRRASKPEGMIRSHIGPLLKRGKVSGTGTELQKLLEGEEILLSDKPIINRKQCALNTLSALLEGESVQLSADHRELALAHFPLKALARLIIRSISSPAELVTAATEAAAANAAISSFTAVLNQWTSGGWTKGREAILASPLRTFAYATHVLGVEECLLMATLFTKFLHVFEKELVTLIEHVEAKGCGSAAYLHQFPPGIEAPISGRLTLQNRKYSVSVAEINRRVRQPESFNLSILGSLLKRGKTKANCKLLADQLKVHHITLDAGRRKSAKNTTFTAMLEGEALALARDMEAEVGRSFPKKHLIASIVNGTTRHGIDERQHGFASASRIAKSLQQTVLSLQLPVADRVVHKANENAHVIFNYCNLTHGYGPDSTASWMGIFSGIFEKIAKELSRA</sequence>
<dbReference type="EnsemblMetazoa" id="PPA01239.1">
    <property type="protein sequence ID" value="PPA01239.1"/>
    <property type="gene ID" value="WBGene00090793"/>
</dbReference>
<evidence type="ECO:0000256" key="3">
    <source>
        <dbReference type="ARBA" id="ARBA00023015"/>
    </source>
</evidence>
<proteinExistence type="inferred from homology"/>
<dbReference type="Pfam" id="PF03299">
    <property type="entry name" value="TF_AP-2"/>
    <property type="match status" value="2"/>
</dbReference>
<protein>
    <submittedName>
        <fullName evidence="7">Uncharacterized protein</fullName>
    </submittedName>
</protein>
<gene>
    <name evidence="7" type="primary">WBGene00090793</name>
</gene>
<evidence type="ECO:0000313" key="7">
    <source>
        <dbReference type="EnsemblMetazoa" id="PPA01239.1"/>
    </source>
</evidence>
<dbReference type="Proteomes" id="UP000005239">
    <property type="component" value="Unassembled WGS sequence"/>
</dbReference>
<dbReference type="PANTHER" id="PTHR10812:SF17">
    <property type="entry name" value="TRANSCRIPTION FACTOR AP-2, ISOFORM D"/>
    <property type="match status" value="1"/>
</dbReference>
<keyword evidence="6" id="KW-0539">Nucleus</keyword>
<evidence type="ECO:0000256" key="4">
    <source>
        <dbReference type="ARBA" id="ARBA00023125"/>
    </source>
</evidence>
<dbReference type="GO" id="GO:0005634">
    <property type="term" value="C:nucleus"/>
    <property type="evidence" value="ECO:0000318"/>
    <property type="project" value="GO_Central"/>
</dbReference>
<dbReference type="GO" id="GO:0001228">
    <property type="term" value="F:DNA-binding transcription activator activity, RNA polymerase II-specific"/>
    <property type="evidence" value="ECO:0000318"/>
    <property type="project" value="GO_Central"/>
</dbReference>
<accession>A0A8R1U588</accession>
<comment type="subcellular location">
    <subcellularLocation>
        <location evidence="1">Nucleus</location>
    </subcellularLocation>
</comment>
<comment type="similarity">
    <text evidence="2">Belongs to the AP-2 family.</text>
</comment>
<reference evidence="8" key="1">
    <citation type="journal article" date="2008" name="Nat. Genet.">
        <title>The Pristionchus pacificus genome provides a unique perspective on nematode lifestyle and parasitism.</title>
        <authorList>
            <person name="Dieterich C."/>
            <person name="Clifton S.W."/>
            <person name="Schuster L.N."/>
            <person name="Chinwalla A."/>
            <person name="Delehaunty K."/>
            <person name="Dinkelacker I."/>
            <person name="Fulton L."/>
            <person name="Fulton R."/>
            <person name="Godfrey J."/>
            <person name="Minx P."/>
            <person name="Mitreva M."/>
            <person name="Roeseler W."/>
            <person name="Tian H."/>
            <person name="Witte H."/>
            <person name="Yang S.P."/>
            <person name="Wilson R.K."/>
            <person name="Sommer R.J."/>
        </authorList>
    </citation>
    <scope>NUCLEOTIDE SEQUENCE [LARGE SCALE GENOMIC DNA]</scope>
    <source>
        <strain evidence="8">PS312</strain>
    </source>
</reference>
<keyword evidence="8" id="KW-1185">Reference proteome</keyword>
<evidence type="ECO:0000313" key="8">
    <source>
        <dbReference type="Proteomes" id="UP000005239"/>
    </source>
</evidence>
<dbReference type="InterPro" id="IPR013854">
    <property type="entry name" value="TF_AP2_C"/>
</dbReference>
<dbReference type="AlphaFoldDB" id="A0A2A6BV59"/>
<dbReference type="OrthoDB" id="5832525at2759"/>
<evidence type="ECO:0000256" key="6">
    <source>
        <dbReference type="ARBA" id="ARBA00023242"/>
    </source>
</evidence>
<keyword evidence="4" id="KW-0238">DNA-binding</keyword>
<evidence type="ECO:0000256" key="2">
    <source>
        <dbReference type="ARBA" id="ARBA00007770"/>
    </source>
</evidence>
<evidence type="ECO:0000256" key="1">
    <source>
        <dbReference type="ARBA" id="ARBA00004123"/>
    </source>
</evidence>